<protein>
    <recommendedName>
        <fullName evidence="4">Transcription elongation factor GreAB</fullName>
    </recommendedName>
</protein>
<dbReference type="RefSeq" id="WP_119549693.1">
    <property type="nucleotide sequence ID" value="NZ_QXIR01000057.1"/>
</dbReference>
<dbReference type="OrthoDB" id="2454533at2"/>
<evidence type="ECO:0008006" key="4">
    <source>
        <dbReference type="Google" id="ProtNLM"/>
    </source>
</evidence>
<accession>A0A3A1QNA6</accession>
<proteinExistence type="predicted"/>
<sequence length="173" mass="19833">MKIKLISLVIISLQLLLAACANNSVDSAEYNGKSLEIGIVGDPPQVREENIKFTSIELRDIKEKKQLENFDAVFIMKEYLVDAANDEYVESYQSGIVPFFFIESEKSYLPFVKKSSTYEGSPDVPTKDYATGYYNNPKAEMQYWGYGLFDDIRNEDNIKDAYSRIFNTIEEIN</sequence>
<reference evidence="2 3" key="1">
    <citation type="submission" date="2018-09" db="EMBL/GenBank/DDBJ databases">
        <title>Bacillus saliacetes sp. nov., isolated from Thai shrimp paste (Ka-pi).</title>
        <authorList>
            <person name="Daroonpunt R."/>
            <person name="Tanasupawat S."/>
            <person name="Yiamsombut S."/>
        </authorList>
    </citation>
    <scope>NUCLEOTIDE SEQUENCE [LARGE SCALE GENOMIC DNA]</scope>
    <source>
        <strain evidence="2 3">SKP7-4</strain>
    </source>
</reference>
<keyword evidence="1" id="KW-0732">Signal</keyword>
<evidence type="ECO:0000313" key="3">
    <source>
        <dbReference type="Proteomes" id="UP000265801"/>
    </source>
</evidence>
<feature type="chain" id="PRO_5038894918" description="Transcription elongation factor GreAB" evidence="1">
    <location>
        <begin position="22"/>
        <end position="173"/>
    </location>
</feature>
<dbReference type="AlphaFoldDB" id="A0A3A1QNA6"/>
<name>A0A3A1QNA6_9BACI</name>
<gene>
    <name evidence="2" type="ORF">D3H55_23180</name>
</gene>
<evidence type="ECO:0000313" key="2">
    <source>
        <dbReference type="EMBL" id="RIW27286.1"/>
    </source>
</evidence>
<dbReference type="Proteomes" id="UP000265801">
    <property type="component" value="Unassembled WGS sequence"/>
</dbReference>
<organism evidence="2 3">
    <name type="scientific">Bacillus salacetis</name>
    <dbReference type="NCBI Taxonomy" id="2315464"/>
    <lineage>
        <taxon>Bacteria</taxon>
        <taxon>Bacillati</taxon>
        <taxon>Bacillota</taxon>
        <taxon>Bacilli</taxon>
        <taxon>Bacillales</taxon>
        <taxon>Bacillaceae</taxon>
        <taxon>Bacillus</taxon>
    </lineage>
</organism>
<keyword evidence="3" id="KW-1185">Reference proteome</keyword>
<feature type="signal peptide" evidence="1">
    <location>
        <begin position="1"/>
        <end position="21"/>
    </location>
</feature>
<dbReference type="EMBL" id="QXIR01000057">
    <property type="protein sequence ID" value="RIW27286.1"/>
    <property type="molecule type" value="Genomic_DNA"/>
</dbReference>
<comment type="caution">
    <text evidence="2">The sequence shown here is derived from an EMBL/GenBank/DDBJ whole genome shotgun (WGS) entry which is preliminary data.</text>
</comment>
<evidence type="ECO:0000256" key="1">
    <source>
        <dbReference type="SAM" id="SignalP"/>
    </source>
</evidence>
<dbReference type="PROSITE" id="PS51257">
    <property type="entry name" value="PROKAR_LIPOPROTEIN"/>
    <property type="match status" value="1"/>
</dbReference>